<dbReference type="Gene3D" id="2.40.40.20">
    <property type="match status" value="1"/>
</dbReference>
<keyword evidence="3" id="KW-0210">Decarboxylase</keyword>
<proteinExistence type="inferred from homology"/>
<evidence type="ECO:0000256" key="4">
    <source>
        <dbReference type="ARBA" id="ARBA00022813"/>
    </source>
</evidence>
<keyword evidence="8" id="KW-0670">Pyruvate</keyword>
<evidence type="ECO:0008006" key="10">
    <source>
        <dbReference type="Google" id="ProtNLM"/>
    </source>
</evidence>
<evidence type="ECO:0000256" key="1">
    <source>
        <dbReference type="ARBA" id="ARBA00022490"/>
    </source>
</evidence>
<dbReference type="NCBIfam" id="TIGR00223">
    <property type="entry name" value="panD"/>
    <property type="match status" value="1"/>
</dbReference>
<name>X1PFY1_9ZZZZ</name>
<organism evidence="9">
    <name type="scientific">marine sediment metagenome</name>
    <dbReference type="NCBI Taxonomy" id="412755"/>
    <lineage>
        <taxon>unclassified sequences</taxon>
        <taxon>metagenomes</taxon>
        <taxon>ecological metagenomes</taxon>
    </lineage>
</organism>
<evidence type="ECO:0000313" key="9">
    <source>
        <dbReference type="EMBL" id="GAI41391.1"/>
    </source>
</evidence>
<evidence type="ECO:0000256" key="7">
    <source>
        <dbReference type="ARBA" id="ARBA00023270"/>
    </source>
</evidence>
<reference evidence="9" key="1">
    <citation type="journal article" date="2014" name="Front. Microbiol.">
        <title>High frequency of phylogenetically diverse reductive dehalogenase-homologous genes in deep subseafloor sedimentary metagenomes.</title>
        <authorList>
            <person name="Kawai M."/>
            <person name="Futagami T."/>
            <person name="Toyoda A."/>
            <person name="Takaki Y."/>
            <person name="Nishi S."/>
            <person name="Hori S."/>
            <person name="Arai W."/>
            <person name="Tsubouchi T."/>
            <person name="Morono Y."/>
            <person name="Uchiyama I."/>
            <person name="Ito T."/>
            <person name="Fujiyama A."/>
            <person name="Inagaki F."/>
            <person name="Takami H."/>
        </authorList>
    </citation>
    <scope>NUCLEOTIDE SEQUENCE</scope>
    <source>
        <strain evidence="9">Expedition CK06-06</strain>
    </source>
</reference>
<dbReference type="InterPro" id="IPR003190">
    <property type="entry name" value="Asp_decarbox"/>
</dbReference>
<evidence type="ECO:0000256" key="3">
    <source>
        <dbReference type="ARBA" id="ARBA00022793"/>
    </source>
</evidence>
<dbReference type="PANTHER" id="PTHR21012">
    <property type="entry name" value="ASPARTATE 1-DECARBOXYLASE"/>
    <property type="match status" value="1"/>
</dbReference>
<evidence type="ECO:0000256" key="6">
    <source>
        <dbReference type="ARBA" id="ARBA00023239"/>
    </source>
</evidence>
<keyword evidence="2" id="KW-0566">Pantothenate biosynthesis</keyword>
<dbReference type="AlphaFoldDB" id="X1PFY1"/>
<dbReference type="SUPFAM" id="SSF50692">
    <property type="entry name" value="ADC-like"/>
    <property type="match status" value="1"/>
</dbReference>
<dbReference type="GO" id="GO:0005829">
    <property type="term" value="C:cytosol"/>
    <property type="evidence" value="ECO:0007669"/>
    <property type="project" value="TreeGrafter"/>
</dbReference>
<keyword evidence="5" id="KW-0865">Zymogen</keyword>
<accession>X1PFY1</accession>
<evidence type="ECO:0000256" key="8">
    <source>
        <dbReference type="ARBA" id="ARBA00023317"/>
    </source>
</evidence>
<dbReference type="InterPro" id="IPR009010">
    <property type="entry name" value="Asp_de-COase-like_dom_sf"/>
</dbReference>
<dbReference type="CDD" id="cd06919">
    <property type="entry name" value="Asp_decarbox"/>
    <property type="match status" value="1"/>
</dbReference>
<gene>
    <name evidence="9" type="ORF">S06H3_44657</name>
</gene>
<keyword evidence="7" id="KW-0704">Schiff base</keyword>
<dbReference type="GO" id="GO:0015940">
    <property type="term" value="P:pantothenate biosynthetic process"/>
    <property type="evidence" value="ECO:0007669"/>
    <property type="project" value="UniProtKB-KW"/>
</dbReference>
<keyword evidence="1" id="KW-0963">Cytoplasm</keyword>
<protein>
    <recommendedName>
        <fullName evidence="10">Aspartate 1-decarboxylase</fullName>
    </recommendedName>
</protein>
<keyword evidence="6" id="KW-0456">Lyase</keyword>
<evidence type="ECO:0000256" key="5">
    <source>
        <dbReference type="ARBA" id="ARBA00023145"/>
    </source>
</evidence>
<dbReference type="PANTHER" id="PTHR21012:SF0">
    <property type="entry name" value="ASPARTATE 1-DECARBOXYLASE"/>
    <property type="match status" value="1"/>
</dbReference>
<dbReference type="HAMAP" id="MF_00446">
    <property type="entry name" value="PanD"/>
    <property type="match status" value="1"/>
</dbReference>
<dbReference type="EMBL" id="BARV01027800">
    <property type="protein sequence ID" value="GAI41391.1"/>
    <property type="molecule type" value="Genomic_DNA"/>
</dbReference>
<dbReference type="Pfam" id="PF02261">
    <property type="entry name" value="Asp_decarbox"/>
    <property type="match status" value="1"/>
</dbReference>
<dbReference type="PIRSF" id="PIRSF006246">
    <property type="entry name" value="Asp_decarbox"/>
    <property type="match status" value="1"/>
</dbReference>
<comment type="caution">
    <text evidence="9">The sequence shown here is derived from an EMBL/GenBank/DDBJ whole genome shotgun (WGS) entry which is preliminary data.</text>
</comment>
<keyword evidence="4" id="KW-0068">Autocatalytic cleavage</keyword>
<dbReference type="GO" id="GO:0006523">
    <property type="term" value="P:alanine biosynthetic process"/>
    <property type="evidence" value="ECO:0007669"/>
    <property type="project" value="InterPro"/>
</dbReference>
<evidence type="ECO:0000256" key="2">
    <source>
        <dbReference type="ARBA" id="ARBA00022655"/>
    </source>
</evidence>
<dbReference type="GO" id="GO:0004068">
    <property type="term" value="F:aspartate 1-decarboxylase activity"/>
    <property type="evidence" value="ECO:0007669"/>
    <property type="project" value="InterPro"/>
</dbReference>
<sequence length="123" mass="13826">MRTMLKSKIHRAHVTETNINYEGSITIDKKLMEEADILPYERVEMLNLNNGARFDTYAIEGGKGEICINGAAARLAIKGDIIIILSYCYVDDDEAHNFLPKLVYVDANNTITEIKQAVESISF</sequence>